<dbReference type="InterPro" id="IPR006429">
    <property type="entry name" value="Phage_lambda_portal"/>
</dbReference>
<dbReference type="NCBIfam" id="TIGR01539">
    <property type="entry name" value="portal_lambda"/>
    <property type="match status" value="1"/>
</dbReference>
<evidence type="ECO:0000313" key="2">
    <source>
        <dbReference type="Proteomes" id="UP000582090"/>
    </source>
</evidence>
<dbReference type="RefSeq" id="WP_183901458.1">
    <property type="nucleotide sequence ID" value="NZ_JACIDW010000013.1"/>
</dbReference>
<dbReference type="GO" id="GO:0005198">
    <property type="term" value="F:structural molecule activity"/>
    <property type="evidence" value="ECO:0007669"/>
    <property type="project" value="InterPro"/>
</dbReference>
<sequence>MSYDAARASRASQGWRTVGTDANAEIQFSAYRLREISRDMVRNNPFAARGVQVISEGIVGAGIIPTIETKVAGMKAQMQALVNEHCDTTKIDVDGRNNLYGLQSLAARSVVEAGQVLVRMFPRKAADRLPLPFQLQVLEADFLDTSKDGALSGGGFILNGIEFTAQGRRVAYHLYREHPGNIVTFRLPESIRVPAEYVAHIYRMDRPGQMTGVSWFAPVILSMRDFADYEDAQLIRQKIAACFTAFITKADGGMNSMLGATSGKSETDLPIEGVEPGLIMRLGQGEDVTFGVPPQVEGYRDFSTVTLHKIAIGLGVDYASLTGDASQGNFSSGRMGFLRFSRSIENWQWNMMVPSFCDPVGGWLLDGLAVQMGRRIPARVTHTPPRREMLDPTKETKASIEAIRGGLSSRSSEVRKLGFDPIDLDAEIKADNDRADSHGLTLSSDSRYPVSGVVTQEINNGQ</sequence>
<accession>A0A7W6CWU7</accession>
<dbReference type="GO" id="GO:0019068">
    <property type="term" value="P:virion assembly"/>
    <property type="evidence" value="ECO:0007669"/>
    <property type="project" value="InterPro"/>
</dbReference>
<dbReference type="Proteomes" id="UP000582090">
    <property type="component" value="Unassembled WGS sequence"/>
</dbReference>
<comment type="caution">
    <text evidence="1">The sequence shown here is derived from an EMBL/GenBank/DDBJ whole genome shotgun (WGS) entry which is preliminary data.</text>
</comment>
<dbReference type="AlphaFoldDB" id="A0A7W6CWU7"/>
<evidence type="ECO:0000313" key="1">
    <source>
        <dbReference type="EMBL" id="MBB3965944.1"/>
    </source>
</evidence>
<dbReference type="Pfam" id="PF05136">
    <property type="entry name" value="Phage_portal_2"/>
    <property type="match status" value="1"/>
</dbReference>
<protein>
    <submittedName>
        <fullName evidence="1">Lambda family phage portal protein</fullName>
    </submittedName>
</protein>
<name>A0A7W6CWU7_9HYPH</name>
<dbReference type="EMBL" id="JACIDW010000013">
    <property type="protein sequence ID" value="MBB3965944.1"/>
    <property type="molecule type" value="Genomic_DNA"/>
</dbReference>
<gene>
    <name evidence="1" type="ORF">GGQ67_003625</name>
</gene>
<proteinExistence type="predicted"/>
<keyword evidence="2" id="KW-1185">Reference proteome</keyword>
<organism evidence="1 2">
    <name type="scientific">Rhizobium metallidurans</name>
    <dbReference type="NCBI Taxonomy" id="1265931"/>
    <lineage>
        <taxon>Bacteria</taxon>
        <taxon>Pseudomonadati</taxon>
        <taxon>Pseudomonadota</taxon>
        <taxon>Alphaproteobacteria</taxon>
        <taxon>Hyphomicrobiales</taxon>
        <taxon>Rhizobiaceae</taxon>
        <taxon>Rhizobium/Agrobacterium group</taxon>
        <taxon>Rhizobium</taxon>
    </lineage>
</organism>
<reference evidence="1 2" key="1">
    <citation type="submission" date="2020-08" db="EMBL/GenBank/DDBJ databases">
        <title>Genomic Encyclopedia of Type Strains, Phase IV (KMG-IV): sequencing the most valuable type-strain genomes for metagenomic binning, comparative biology and taxonomic classification.</title>
        <authorList>
            <person name="Goeker M."/>
        </authorList>
    </citation>
    <scope>NUCLEOTIDE SEQUENCE [LARGE SCALE GENOMIC DNA]</scope>
    <source>
        <strain evidence="1 2">DSM 26575</strain>
    </source>
</reference>